<feature type="non-terminal residue" evidence="2">
    <location>
        <position position="1"/>
    </location>
</feature>
<dbReference type="PANTHER" id="PTHR33112">
    <property type="entry name" value="DOMAIN PROTEIN, PUTATIVE-RELATED"/>
    <property type="match status" value="1"/>
</dbReference>
<reference evidence="2" key="1">
    <citation type="journal article" date="2020" name="Stud. Mycol.">
        <title>101 Dothideomycetes genomes: a test case for predicting lifestyles and emergence of pathogens.</title>
        <authorList>
            <person name="Haridas S."/>
            <person name="Albert R."/>
            <person name="Binder M."/>
            <person name="Bloem J."/>
            <person name="Labutti K."/>
            <person name="Salamov A."/>
            <person name="Andreopoulos B."/>
            <person name="Baker S."/>
            <person name="Barry K."/>
            <person name="Bills G."/>
            <person name="Bluhm B."/>
            <person name="Cannon C."/>
            <person name="Castanera R."/>
            <person name="Culley D."/>
            <person name="Daum C."/>
            <person name="Ezra D."/>
            <person name="Gonzalez J."/>
            <person name="Henrissat B."/>
            <person name="Kuo A."/>
            <person name="Liang C."/>
            <person name="Lipzen A."/>
            <person name="Lutzoni F."/>
            <person name="Magnuson J."/>
            <person name="Mondo S."/>
            <person name="Nolan M."/>
            <person name="Ohm R."/>
            <person name="Pangilinan J."/>
            <person name="Park H.-J."/>
            <person name="Ramirez L."/>
            <person name="Alfaro M."/>
            <person name="Sun H."/>
            <person name="Tritt A."/>
            <person name="Yoshinaga Y."/>
            <person name="Zwiers L.-H."/>
            <person name="Turgeon B."/>
            <person name="Goodwin S."/>
            <person name="Spatafora J."/>
            <person name="Crous P."/>
            <person name="Grigoriev I."/>
        </authorList>
    </citation>
    <scope>NUCLEOTIDE SEQUENCE</scope>
    <source>
        <strain evidence="2">CBS 113818</strain>
    </source>
</reference>
<name>A0A6A6ZMH2_9PLEO</name>
<dbReference type="OrthoDB" id="5125733at2759"/>
<feature type="non-terminal residue" evidence="2">
    <location>
        <position position="328"/>
    </location>
</feature>
<proteinExistence type="predicted"/>
<protein>
    <submittedName>
        <fullName evidence="2">HET-domain-containing protein</fullName>
    </submittedName>
</protein>
<dbReference type="Proteomes" id="UP000799424">
    <property type="component" value="Unassembled WGS sequence"/>
</dbReference>
<gene>
    <name evidence="2" type="ORF">CC86DRAFT_238046</name>
</gene>
<organism evidence="2 3">
    <name type="scientific">Ophiobolus disseminans</name>
    <dbReference type="NCBI Taxonomy" id="1469910"/>
    <lineage>
        <taxon>Eukaryota</taxon>
        <taxon>Fungi</taxon>
        <taxon>Dikarya</taxon>
        <taxon>Ascomycota</taxon>
        <taxon>Pezizomycotina</taxon>
        <taxon>Dothideomycetes</taxon>
        <taxon>Pleosporomycetidae</taxon>
        <taxon>Pleosporales</taxon>
        <taxon>Pleosporineae</taxon>
        <taxon>Phaeosphaeriaceae</taxon>
        <taxon>Ophiobolus</taxon>
    </lineage>
</organism>
<dbReference type="AlphaFoldDB" id="A0A6A6ZMH2"/>
<dbReference type="InterPro" id="IPR010730">
    <property type="entry name" value="HET"/>
</dbReference>
<evidence type="ECO:0000259" key="1">
    <source>
        <dbReference type="Pfam" id="PF06985"/>
    </source>
</evidence>
<sequence>NHERCTPPPTDFVPSRLIEIPTSAGASTVKIVETRGHYKPWCALSYCWGGPQLIRTTASNFRTGQRFLELSAIPETILDALTTTKALGVSYLWVDSLCIIQDDPDDLTRELASMPKIYKHATLTISAALAQTCNEGFLHPRSPRIVPLYGPPVRLRCIDEQDAEGTIVLHGTRPPQEHIHTRGWTLQEHLLSPRLLIYSTSSLAWQCRSRKYTDVPLSAPIHDAGLNEFFSSFAKQFYAVEITEEDAIVAWLRIIEVYSGRHLGFPTDILLALSAIAEEFGTRMQWTYVAGLWQEHIQYMLCWECATTKTCRRPSKYRAPSWSWASID</sequence>
<feature type="domain" description="Heterokaryon incompatibility" evidence="1">
    <location>
        <begin position="41"/>
        <end position="188"/>
    </location>
</feature>
<evidence type="ECO:0000313" key="2">
    <source>
        <dbReference type="EMBL" id="KAF2821973.1"/>
    </source>
</evidence>
<keyword evidence="3" id="KW-1185">Reference proteome</keyword>
<evidence type="ECO:0000313" key="3">
    <source>
        <dbReference type="Proteomes" id="UP000799424"/>
    </source>
</evidence>
<dbReference type="EMBL" id="MU006235">
    <property type="protein sequence ID" value="KAF2821973.1"/>
    <property type="molecule type" value="Genomic_DNA"/>
</dbReference>
<dbReference type="PANTHER" id="PTHR33112:SF16">
    <property type="entry name" value="HETEROKARYON INCOMPATIBILITY DOMAIN-CONTAINING PROTEIN"/>
    <property type="match status" value="1"/>
</dbReference>
<accession>A0A6A6ZMH2</accession>
<dbReference type="Pfam" id="PF06985">
    <property type="entry name" value="HET"/>
    <property type="match status" value="1"/>
</dbReference>